<evidence type="ECO:0000313" key="1">
    <source>
        <dbReference type="EMBL" id="MBC5738712.1"/>
    </source>
</evidence>
<protein>
    <submittedName>
        <fullName evidence="1">Uncharacterized protein</fullName>
    </submittedName>
</protein>
<dbReference type="AlphaFoldDB" id="A0A8J6JA24"/>
<proteinExistence type="predicted"/>
<reference evidence="1" key="1">
    <citation type="submission" date="2020-08" db="EMBL/GenBank/DDBJ databases">
        <title>Genome public.</title>
        <authorList>
            <person name="Liu C."/>
            <person name="Sun Q."/>
        </authorList>
    </citation>
    <scope>NUCLEOTIDE SEQUENCE</scope>
    <source>
        <strain evidence="1">NSJ-52</strain>
    </source>
</reference>
<organism evidence="1 2">
    <name type="scientific">Lawsonibacter faecis</name>
    <dbReference type="NCBI Taxonomy" id="2763052"/>
    <lineage>
        <taxon>Bacteria</taxon>
        <taxon>Bacillati</taxon>
        <taxon>Bacillota</taxon>
        <taxon>Clostridia</taxon>
        <taxon>Eubacteriales</taxon>
        <taxon>Oscillospiraceae</taxon>
        <taxon>Lawsonibacter</taxon>
    </lineage>
</organism>
<dbReference type="EMBL" id="JACOPQ010000020">
    <property type="protein sequence ID" value="MBC5738712.1"/>
    <property type="molecule type" value="Genomic_DNA"/>
</dbReference>
<name>A0A8J6JA24_9FIRM</name>
<accession>A0A8J6JA24</accession>
<dbReference type="Proteomes" id="UP000607645">
    <property type="component" value="Unassembled WGS sequence"/>
</dbReference>
<comment type="caution">
    <text evidence="1">The sequence shown here is derived from an EMBL/GenBank/DDBJ whole genome shotgun (WGS) entry which is preliminary data.</text>
</comment>
<sequence length="103" mass="12330">MDGALYSWFQSRGLIDRFRADLPKFLDAYRQEEPEDFYEVFGADCPDVSLKYLKLSYELPLDYVEDPKYSITGDMIFHERVIGWFRQAWLGDGTYFDDWFVIE</sequence>
<evidence type="ECO:0000313" key="2">
    <source>
        <dbReference type="Proteomes" id="UP000607645"/>
    </source>
</evidence>
<dbReference type="RefSeq" id="WP_155151006.1">
    <property type="nucleotide sequence ID" value="NZ_JACOPQ010000020.1"/>
</dbReference>
<gene>
    <name evidence="1" type="ORF">H8S62_17000</name>
</gene>
<keyword evidence="2" id="KW-1185">Reference proteome</keyword>